<gene>
    <name evidence="1" type="ORF">vBRpoPV12_38</name>
</gene>
<reference evidence="1 2" key="1">
    <citation type="submission" date="2018-03" db="EMBL/GenBank/DDBJ databases">
        <title>Diverse roseophages infecting R. pomeroyi DSS-3.</title>
        <authorList>
            <person name="Zhan Y."/>
            <person name="Chen F."/>
            <person name="Wommack E.K."/>
            <person name="Nasko D."/>
        </authorList>
    </citation>
    <scope>NUCLEOTIDE SEQUENCE [LARGE SCALE GENOMIC DNA]</scope>
</reference>
<dbReference type="Proteomes" id="UP000251856">
    <property type="component" value="Segment"/>
</dbReference>
<keyword evidence="2" id="KW-1185">Reference proteome</keyword>
<accession>A0A2Z4QEX7</accession>
<dbReference type="InterPro" id="IPR008979">
    <property type="entry name" value="Galactose-bd-like_sf"/>
</dbReference>
<evidence type="ECO:0008006" key="3">
    <source>
        <dbReference type="Google" id="ProtNLM"/>
    </source>
</evidence>
<protein>
    <recommendedName>
        <fullName evidence="3">F5/8 type C domain-containing protein</fullName>
    </recommendedName>
</protein>
<proteinExistence type="predicted"/>
<sequence length="208" mass="22542">MMNALLGSVSYAAMSSGGPPPAPVLNLISARYWRINNLVYNTSGTQINGLTFGTGESLAATLNPVSITNDTGDVTATFNKTVQTNPRPALSLANIDAVTFFDFDFGEPVTPTVFSIWGHEWDTDNIVSFNMSYSSDGTNWTLLLTSFATDFFTKWSGVSTDSVEIKLRIIPPTNGTFVSNAHQNVILGRRSNAVFNLTAKIYVISLPE</sequence>
<dbReference type="Gene3D" id="2.60.120.260">
    <property type="entry name" value="Galactose-binding domain-like"/>
    <property type="match status" value="1"/>
</dbReference>
<name>A0A2Z4QEX7_9CAUD</name>
<dbReference type="SUPFAM" id="SSF49785">
    <property type="entry name" value="Galactose-binding domain-like"/>
    <property type="match status" value="1"/>
</dbReference>
<evidence type="ECO:0000313" key="2">
    <source>
        <dbReference type="Proteomes" id="UP000251856"/>
    </source>
</evidence>
<evidence type="ECO:0000313" key="1">
    <source>
        <dbReference type="EMBL" id="AWY08825.1"/>
    </source>
</evidence>
<dbReference type="EMBL" id="MH015250">
    <property type="protein sequence ID" value="AWY08825.1"/>
    <property type="molecule type" value="Genomic_DNA"/>
</dbReference>
<organism evidence="1 2">
    <name type="scientific">Ruegeria phage vB_RpoP-V12</name>
    <dbReference type="NCBI Taxonomy" id="2218611"/>
    <lineage>
        <taxon>Viruses</taxon>
        <taxon>Duplodnaviria</taxon>
        <taxon>Heunggongvirae</taxon>
        <taxon>Uroviricota</taxon>
        <taxon>Caudoviricetes</taxon>
        <taxon>Schitoviridae</taxon>
        <taxon>Rhodovirinae</taxon>
        <taxon>Aorunvirus</taxon>
        <taxon>Aorunvirus V12</taxon>
    </lineage>
</organism>